<sequence>MMWRICLAALVSAMLSAAPSMACTIPPGAKAKTQSVLADVNALRRKAGLRRLQESPQLEAAARIQACHMSTQGRLTHDGPGGQDIGQRILSTGYQWRAAAENIADGYPFADGVVAAWARSPSHRKNMMHRDMRHAGVALAYRGAKPYWVLVVAAKR</sequence>
<keyword evidence="4" id="KW-1185">Reference proteome</keyword>
<gene>
    <name evidence="3" type="ORF">AIOL_000790</name>
</gene>
<dbReference type="Proteomes" id="UP000037178">
    <property type="component" value="Unassembled WGS sequence"/>
</dbReference>
<dbReference type="PANTHER" id="PTHR31157:SF1">
    <property type="entry name" value="SCP DOMAIN-CONTAINING PROTEIN"/>
    <property type="match status" value="1"/>
</dbReference>
<dbReference type="InterPro" id="IPR035940">
    <property type="entry name" value="CAP_sf"/>
</dbReference>
<dbReference type="OrthoDB" id="9811255at2"/>
<dbReference type="EMBL" id="LFTY01000001">
    <property type="protein sequence ID" value="KMW60626.1"/>
    <property type="molecule type" value="Genomic_DNA"/>
</dbReference>
<name>A0A0J9ED88_9RHOB</name>
<proteinExistence type="predicted"/>
<comment type="caution">
    <text evidence="3">The sequence shown here is derived from an EMBL/GenBank/DDBJ whole genome shotgun (WGS) entry which is preliminary data.</text>
</comment>
<dbReference type="STRING" id="1675527.AIOL_000790"/>
<dbReference type="SUPFAM" id="SSF55797">
    <property type="entry name" value="PR-1-like"/>
    <property type="match status" value="1"/>
</dbReference>
<dbReference type="PATRIC" id="fig|1675527.3.peg.847"/>
<evidence type="ECO:0000256" key="1">
    <source>
        <dbReference type="SAM" id="SignalP"/>
    </source>
</evidence>
<protein>
    <recommendedName>
        <fullName evidence="2">SCP domain-containing protein</fullName>
    </recommendedName>
</protein>
<feature type="signal peptide" evidence="1">
    <location>
        <begin position="1"/>
        <end position="22"/>
    </location>
</feature>
<organism evidence="3 4">
    <name type="scientific">Candidatus Rhodobacter oscarellae</name>
    <dbReference type="NCBI Taxonomy" id="1675527"/>
    <lineage>
        <taxon>Bacteria</taxon>
        <taxon>Pseudomonadati</taxon>
        <taxon>Pseudomonadota</taxon>
        <taxon>Alphaproteobacteria</taxon>
        <taxon>Rhodobacterales</taxon>
        <taxon>Rhodobacter group</taxon>
        <taxon>Rhodobacter</taxon>
    </lineage>
</organism>
<evidence type="ECO:0000313" key="3">
    <source>
        <dbReference type="EMBL" id="KMW60626.1"/>
    </source>
</evidence>
<dbReference type="AlphaFoldDB" id="A0A0J9ED88"/>
<reference evidence="3 4" key="1">
    <citation type="submission" date="2015-06" db="EMBL/GenBank/DDBJ databases">
        <title>Draft genome sequence of an Alphaproteobacteria species associated to the Mediterranean sponge Oscarella lobularis.</title>
        <authorList>
            <person name="Jourda C."/>
            <person name="Santini S."/>
            <person name="Claverie J.-M."/>
        </authorList>
    </citation>
    <scope>NUCLEOTIDE SEQUENCE [LARGE SCALE GENOMIC DNA]</scope>
    <source>
        <strain evidence="3">IGS</strain>
    </source>
</reference>
<evidence type="ECO:0000259" key="2">
    <source>
        <dbReference type="Pfam" id="PF00188"/>
    </source>
</evidence>
<accession>A0A0J9ED88</accession>
<dbReference type="Pfam" id="PF00188">
    <property type="entry name" value="CAP"/>
    <property type="match status" value="1"/>
</dbReference>
<dbReference type="RefSeq" id="WP_049641683.1">
    <property type="nucleotide sequence ID" value="NZ_LFTY01000001.1"/>
</dbReference>
<evidence type="ECO:0000313" key="4">
    <source>
        <dbReference type="Proteomes" id="UP000037178"/>
    </source>
</evidence>
<keyword evidence="1" id="KW-0732">Signal</keyword>
<dbReference type="Gene3D" id="3.40.33.10">
    <property type="entry name" value="CAP"/>
    <property type="match status" value="1"/>
</dbReference>
<dbReference type="CDD" id="cd05379">
    <property type="entry name" value="CAP_bacterial"/>
    <property type="match status" value="1"/>
</dbReference>
<dbReference type="PANTHER" id="PTHR31157">
    <property type="entry name" value="SCP DOMAIN-CONTAINING PROTEIN"/>
    <property type="match status" value="1"/>
</dbReference>
<feature type="domain" description="SCP" evidence="2">
    <location>
        <begin position="38"/>
        <end position="150"/>
    </location>
</feature>
<feature type="chain" id="PRO_5005318196" description="SCP domain-containing protein" evidence="1">
    <location>
        <begin position="23"/>
        <end position="156"/>
    </location>
</feature>
<dbReference type="InterPro" id="IPR014044">
    <property type="entry name" value="CAP_dom"/>
</dbReference>